<keyword evidence="2" id="KW-1185">Reference proteome</keyword>
<dbReference type="Gene3D" id="1.20.1290.10">
    <property type="entry name" value="AhpD-like"/>
    <property type="match status" value="1"/>
</dbReference>
<evidence type="ECO:0000313" key="2">
    <source>
        <dbReference type="Proteomes" id="UP000452235"/>
    </source>
</evidence>
<reference evidence="1 2" key="1">
    <citation type="submission" date="2020-01" db="EMBL/GenBank/DDBJ databases">
        <title>Aspergillus terreus IFO 6365 whole genome shotgun sequence.</title>
        <authorList>
            <person name="Kanamasa S."/>
            <person name="Takahashi H."/>
        </authorList>
    </citation>
    <scope>NUCLEOTIDE SEQUENCE [LARGE SCALE GENOMIC DNA]</scope>
    <source>
        <strain evidence="1 2">IFO 6365</strain>
    </source>
</reference>
<dbReference type="VEuPathDB" id="FungiDB:ATEG_06201"/>
<dbReference type="Proteomes" id="UP000452235">
    <property type="component" value="Unassembled WGS sequence"/>
</dbReference>
<dbReference type="OrthoDB" id="2567457at2759"/>
<sequence length="104" mass="11416">MPQEKIDKIACPSEGILDNGKGPWTDRDRVLLRLVDEQLATYSNEEKTVGNAVHEPGPDLVVEALIVIGLYALLARLLNGLRVADDPEVPDLKEEIKEAITATK</sequence>
<name>A0A5M3Z6K6_ASPTE</name>
<organism evidence="1 2">
    <name type="scientific">Aspergillus terreus</name>
    <dbReference type="NCBI Taxonomy" id="33178"/>
    <lineage>
        <taxon>Eukaryota</taxon>
        <taxon>Fungi</taxon>
        <taxon>Dikarya</taxon>
        <taxon>Ascomycota</taxon>
        <taxon>Pezizomycotina</taxon>
        <taxon>Eurotiomycetes</taxon>
        <taxon>Eurotiomycetidae</taxon>
        <taxon>Eurotiales</taxon>
        <taxon>Aspergillaceae</taxon>
        <taxon>Aspergillus</taxon>
        <taxon>Aspergillus subgen. Circumdati</taxon>
    </lineage>
</organism>
<accession>A0A5M3Z6K6</accession>
<dbReference type="EMBL" id="BLJY01000007">
    <property type="protein sequence ID" value="GFF18034.1"/>
    <property type="molecule type" value="Genomic_DNA"/>
</dbReference>
<gene>
    <name evidence="1" type="ORF">ATEIFO6365_0007058300</name>
</gene>
<dbReference type="InterPro" id="IPR029032">
    <property type="entry name" value="AhpD-like"/>
</dbReference>
<dbReference type="AlphaFoldDB" id="A0A5M3Z6K6"/>
<protein>
    <submittedName>
        <fullName evidence="1">Uncharacterized protein</fullName>
    </submittedName>
</protein>
<comment type="caution">
    <text evidence="1">The sequence shown here is derived from an EMBL/GenBank/DDBJ whole genome shotgun (WGS) entry which is preliminary data.</text>
</comment>
<evidence type="ECO:0000313" key="1">
    <source>
        <dbReference type="EMBL" id="GFF18034.1"/>
    </source>
</evidence>
<proteinExistence type="predicted"/>